<dbReference type="InterPro" id="IPR056796">
    <property type="entry name" value="FdhE_C"/>
</dbReference>
<sequence length="308" mass="34970">MDHIKLKPKEEIEKSFFHIPFWIAPDKHLFLSRSERFTKLAKLEKSDWKLYLQLLAGLSRVQHGLLADADAVVPELKRNETASMLNVHNTPIPSCFTPMLHALYERIKGELSDHMEQTWQRLLAMPVPDQEALARRLLQHEADVTDQEYSIWVHAVLQVIWTYWAMQLQETDVPSRDERVQCPCCGSDAVASIVLKSGEQENLRYLHCNLCNSRWNALRAKCTFCGNTKDMTLQSVEGVTEGALHGASGETCDVCQGYRKMFSLSKEQHADPVADDLGSLALDMMLGEKGYSRGGANPFLMMEKEVPH</sequence>
<evidence type="ECO:0000259" key="3">
    <source>
        <dbReference type="Pfam" id="PF24859"/>
    </source>
</evidence>
<dbReference type="PANTHER" id="PTHR37689">
    <property type="entry name" value="PROTEIN FDHE"/>
    <property type="match status" value="1"/>
</dbReference>
<proteinExistence type="predicted"/>
<organism evidence="5 6">
    <name type="scientific">Advenella alkanexedens</name>
    <dbReference type="NCBI Taxonomy" id="1481665"/>
    <lineage>
        <taxon>Bacteria</taxon>
        <taxon>Pseudomonadati</taxon>
        <taxon>Pseudomonadota</taxon>
        <taxon>Betaproteobacteria</taxon>
        <taxon>Burkholderiales</taxon>
        <taxon>Alcaligenaceae</taxon>
    </lineage>
</organism>
<dbReference type="InterPro" id="IPR024064">
    <property type="entry name" value="FdhE-like_sf"/>
</dbReference>
<evidence type="ECO:0000259" key="4">
    <source>
        <dbReference type="Pfam" id="PF24860"/>
    </source>
</evidence>
<feature type="domain" description="FdhE C-terminal" evidence="4">
    <location>
        <begin position="221"/>
        <end position="300"/>
    </location>
</feature>
<dbReference type="EMBL" id="JAHSPR010000007">
    <property type="protein sequence ID" value="MBV4397571.1"/>
    <property type="molecule type" value="Genomic_DNA"/>
</dbReference>
<dbReference type="NCBIfam" id="TIGR01562">
    <property type="entry name" value="FdhE"/>
    <property type="match status" value="1"/>
</dbReference>
<reference evidence="5 6" key="1">
    <citation type="submission" date="2021-06" db="EMBL/GenBank/DDBJ databases">
        <authorList>
            <person name="Lu T."/>
            <person name="Wang Q."/>
            <person name="Han X."/>
        </authorList>
    </citation>
    <scope>NUCLEOTIDE SEQUENCE [LARGE SCALE GENOMIC DNA]</scope>
    <source>
        <strain evidence="5 6">LAM0050</strain>
    </source>
</reference>
<evidence type="ECO:0000256" key="1">
    <source>
        <dbReference type="ARBA" id="ARBA00022490"/>
    </source>
</evidence>
<keyword evidence="1" id="KW-0963">Cytoplasm</keyword>
<dbReference type="PIRSF" id="PIRSF018296">
    <property type="entry name" value="Format_dh_formtn"/>
    <property type="match status" value="1"/>
</dbReference>
<dbReference type="Pfam" id="PF04216">
    <property type="entry name" value="FdhE_N"/>
    <property type="match status" value="1"/>
</dbReference>
<dbReference type="CDD" id="cd16341">
    <property type="entry name" value="FdhE"/>
    <property type="match status" value="1"/>
</dbReference>
<keyword evidence="6" id="KW-1185">Reference proteome</keyword>
<feature type="domain" description="FdhE central" evidence="3">
    <location>
        <begin position="182"/>
        <end position="219"/>
    </location>
</feature>
<comment type="caution">
    <text evidence="5">The sequence shown here is derived from an EMBL/GenBank/DDBJ whole genome shotgun (WGS) entry which is preliminary data.</text>
</comment>
<dbReference type="Pfam" id="PF24859">
    <property type="entry name" value="FdhE_central"/>
    <property type="match status" value="1"/>
</dbReference>
<name>A0ABS6NQW0_9BURK</name>
<dbReference type="RefSeq" id="WP_169294971.1">
    <property type="nucleotide sequence ID" value="NZ_CP130490.1"/>
</dbReference>
<evidence type="ECO:0000259" key="2">
    <source>
        <dbReference type="Pfam" id="PF04216"/>
    </source>
</evidence>
<evidence type="ECO:0000313" key="5">
    <source>
        <dbReference type="EMBL" id="MBV4397571.1"/>
    </source>
</evidence>
<accession>A0ABS6NQW0</accession>
<dbReference type="Gene3D" id="3.90.1670.10">
    <property type="entry name" value="FdhE-like domain"/>
    <property type="match status" value="1"/>
</dbReference>
<dbReference type="InterPro" id="IPR056774">
    <property type="entry name" value="FdhE_N"/>
</dbReference>
<dbReference type="PANTHER" id="PTHR37689:SF1">
    <property type="entry name" value="PROTEIN FDHE"/>
    <property type="match status" value="1"/>
</dbReference>
<dbReference type="SUPFAM" id="SSF144020">
    <property type="entry name" value="FdhE-like"/>
    <property type="match status" value="1"/>
</dbReference>
<evidence type="ECO:0000313" key="6">
    <source>
        <dbReference type="Proteomes" id="UP000722165"/>
    </source>
</evidence>
<gene>
    <name evidence="5" type="primary">fdhE</name>
    <name evidence="5" type="ORF">KU392_09950</name>
</gene>
<dbReference type="InterPro" id="IPR006452">
    <property type="entry name" value="Formate_DH_accessory"/>
</dbReference>
<dbReference type="InterPro" id="IPR056797">
    <property type="entry name" value="FdhE_central"/>
</dbReference>
<dbReference type="Proteomes" id="UP000722165">
    <property type="component" value="Unassembled WGS sequence"/>
</dbReference>
<dbReference type="Pfam" id="PF24860">
    <property type="entry name" value="FdhE_C"/>
    <property type="match status" value="1"/>
</dbReference>
<feature type="domain" description="FdhE N-terminal" evidence="2">
    <location>
        <begin position="19"/>
        <end position="173"/>
    </location>
</feature>
<protein>
    <submittedName>
        <fullName evidence="5">Formate dehydrogenase accessory protein FdhE</fullName>
    </submittedName>
</protein>